<keyword evidence="1" id="KW-0597">Phosphoprotein</keyword>
<evidence type="ECO:0000256" key="2">
    <source>
        <dbReference type="ARBA" id="ARBA00022723"/>
    </source>
</evidence>
<protein>
    <submittedName>
        <fullName evidence="6">Uncharacterized protein</fullName>
    </submittedName>
</protein>
<evidence type="ECO:0000256" key="1">
    <source>
        <dbReference type="ARBA" id="ARBA00022553"/>
    </source>
</evidence>
<dbReference type="Gene3D" id="3.30.160.60">
    <property type="entry name" value="Classic Zinc Finger"/>
    <property type="match status" value="1"/>
</dbReference>
<evidence type="ECO:0000256" key="3">
    <source>
        <dbReference type="ARBA" id="ARBA00022737"/>
    </source>
</evidence>
<dbReference type="Gene3D" id="2.120.10.30">
    <property type="entry name" value="TolB, C-terminal domain"/>
    <property type="match status" value="2"/>
</dbReference>
<dbReference type="PROSITE" id="PS51125">
    <property type="entry name" value="NHL"/>
    <property type="match status" value="1"/>
</dbReference>
<sequence length="623" mass="70920">FSMETRISDIITCKICFKVFKNPKTLPCLHTYCHKCLDKLKADENEETTSKIKCHECEKTHVIMDIDELRESILIKTLVEISQVTSLESTPTCKTCEVKHGKDVEAVIRCFDCKKNLCAECQNYHDEFAQGHATMSLRGDTTKDILERSLERIKDQTILCPKHGIPVNVYCDMDDCVVCAICYVSDHSGHVCKDINKVADDNVKNIEILLTQGNARVDDYENAIRDTVEYKDKILKETNEAVAELNEDMKQLIQSIKDQYTQLIQNVKTKGSDCEEQTKTHLDHLQQQKKLIENTISNLNIIKKYTHQTELATMTTEIDSKLKEWQSDTNLKYDQKIEIVIVKSQTMDDGILYATAEVCKPSTNTAKSTISIHKGKTTEFKLKIKKRIEDIVALTKYDIFTIQAGAAHIYTKFKLIKSFGTGLRRIAIIRDHTLVFTSSNSNTVHFFTKDGTHLKDMEFPTLKQLWGIQATSKNELLLGDCATNTLNFIDMATGATVNIIDLNMQPFYLAISNNEEILVSDMNSHSVEVIARSGNVLRATKIGEYGRGPRQYYFPHGICIDRADNWFIADSFNNRVHIWTPENHFYNVDGLKHPVSVTIGKDSDLIVGDNFGNIHKVQYMQLE</sequence>
<keyword evidence="5" id="KW-0862">Zinc</keyword>
<organism evidence="6 7">
    <name type="scientific">Owenia fusiformis</name>
    <name type="common">Polychaete worm</name>
    <dbReference type="NCBI Taxonomy" id="6347"/>
    <lineage>
        <taxon>Eukaryota</taxon>
        <taxon>Metazoa</taxon>
        <taxon>Spiralia</taxon>
        <taxon>Lophotrochozoa</taxon>
        <taxon>Annelida</taxon>
        <taxon>Polychaeta</taxon>
        <taxon>Sedentaria</taxon>
        <taxon>Canalipalpata</taxon>
        <taxon>Sabellida</taxon>
        <taxon>Oweniida</taxon>
        <taxon>Oweniidae</taxon>
        <taxon>Owenia</taxon>
    </lineage>
</organism>
<keyword evidence="2" id="KW-0479">Metal-binding</keyword>
<dbReference type="InterPro" id="IPR027370">
    <property type="entry name" value="Znf-RING_euk"/>
</dbReference>
<dbReference type="EMBL" id="CAIIXF020000002">
    <property type="protein sequence ID" value="CAH1778046.1"/>
    <property type="molecule type" value="Genomic_DNA"/>
</dbReference>
<comment type="caution">
    <text evidence="6">The sequence shown here is derived from an EMBL/GenBank/DDBJ whole genome shotgun (WGS) entry which is preliminary data.</text>
</comment>
<dbReference type="SUPFAM" id="SSF57850">
    <property type="entry name" value="RING/U-box"/>
    <property type="match status" value="1"/>
</dbReference>
<dbReference type="PANTHER" id="PTHR25462:SF296">
    <property type="entry name" value="MEIOTIC P26, ISOFORM F"/>
    <property type="match status" value="1"/>
</dbReference>
<dbReference type="InterPro" id="IPR047153">
    <property type="entry name" value="TRIM45/56/19-like"/>
</dbReference>
<dbReference type="AlphaFoldDB" id="A0A8J1XMH2"/>
<dbReference type="Pfam" id="PF13445">
    <property type="entry name" value="zf-RING_UBOX"/>
    <property type="match status" value="1"/>
</dbReference>
<dbReference type="Gene3D" id="3.30.40.10">
    <property type="entry name" value="Zinc/RING finger domain, C3HC4 (zinc finger)"/>
    <property type="match status" value="1"/>
</dbReference>
<dbReference type="Pfam" id="PF00643">
    <property type="entry name" value="zf-B_box"/>
    <property type="match status" value="1"/>
</dbReference>
<dbReference type="OrthoDB" id="6105938at2759"/>
<feature type="non-terminal residue" evidence="6">
    <location>
        <position position="623"/>
    </location>
</feature>
<dbReference type="InterPro" id="IPR001258">
    <property type="entry name" value="NHL_repeat"/>
</dbReference>
<keyword evidence="3" id="KW-0677">Repeat</keyword>
<evidence type="ECO:0000256" key="5">
    <source>
        <dbReference type="ARBA" id="ARBA00022833"/>
    </source>
</evidence>
<keyword evidence="4" id="KW-0863">Zinc-finger</keyword>
<dbReference type="Proteomes" id="UP000749559">
    <property type="component" value="Unassembled WGS sequence"/>
</dbReference>
<dbReference type="SUPFAM" id="SSF57845">
    <property type="entry name" value="B-box zinc-binding domain"/>
    <property type="match status" value="1"/>
</dbReference>
<dbReference type="PANTHER" id="PTHR25462">
    <property type="entry name" value="BONUS, ISOFORM C-RELATED"/>
    <property type="match status" value="1"/>
</dbReference>
<dbReference type="InterPro" id="IPR011042">
    <property type="entry name" value="6-blade_b-propeller_TolB-like"/>
</dbReference>
<keyword evidence="7" id="KW-1185">Reference proteome</keyword>
<evidence type="ECO:0000313" key="7">
    <source>
        <dbReference type="Proteomes" id="UP000749559"/>
    </source>
</evidence>
<dbReference type="SMART" id="SM00184">
    <property type="entry name" value="RING"/>
    <property type="match status" value="1"/>
</dbReference>
<reference evidence="6" key="1">
    <citation type="submission" date="2022-03" db="EMBL/GenBank/DDBJ databases">
        <authorList>
            <person name="Martin C."/>
        </authorList>
    </citation>
    <scope>NUCLEOTIDE SEQUENCE</scope>
</reference>
<dbReference type="InterPro" id="IPR001841">
    <property type="entry name" value="Znf_RING"/>
</dbReference>
<evidence type="ECO:0000313" key="6">
    <source>
        <dbReference type="EMBL" id="CAH1778046.1"/>
    </source>
</evidence>
<dbReference type="PROSITE" id="PS50119">
    <property type="entry name" value="ZF_BBOX"/>
    <property type="match status" value="2"/>
</dbReference>
<dbReference type="InterPro" id="IPR013083">
    <property type="entry name" value="Znf_RING/FYVE/PHD"/>
</dbReference>
<evidence type="ECO:0000256" key="4">
    <source>
        <dbReference type="ARBA" id="ARBA00022771"/>
    </source>
</evidence>
<dbReference type="InterPro" id="IPR000315">
    <property type="entry name" value="Znf_B-box"/>
</dbReference>
<dbReference type="PROSITE" id="PS50089">
    <property type="entry name" value="ZF_RING_2"/>
    <property type="match status" value="1"/>
</dbReference>
<dbReference type="SMART" id="SM00336">
    <property type="entry name" value="BBOX"/>
    <property type="match status" value="2"/>
</dbReference>
<dbReference type="PROSITE" id="PS00518">
    <property type="entry name" value="ZF_RING_1"/>
    <property type="match status" value="1"/>
</dbReference>
<proteinExistence type="predicted"/>
<gene>
    <name evidence="6" type="ORF">OFUS_LOCUS5018</name>
</gene>
<dbReference type="SUPFAM" id="SSF101898">
    <property type="entry name" value="NHL repeat"/>
    <property type="match status" value="1"/>
</dbReference>
<name>A0A8J1XMH2_OWEFU</name>
<dbReference type="GO" id="GO:0008270">
    <property type="term" value="F:zinc ion binding"/>
    <property type="evidence" value="ECO:0007669"/>
    <property type="project" value="UniProtKB-KW"/>
</dbReference>
<dbReference type="InterPro" id="IPR017907">
    <property type="entry name" value="Znf_RING_CS"/>
</dbReference>
<accession>A0A8J1XMH2</accession>